<reference evidence="6 7" key="1">
    <citation type="journal article" date="2016" name="Nat. Commun.">
        <title>Thousands of microbial genomes shed light on interconnected biogeochemical processes in an aquifer system.</title>
        <authorList>
            <person name="Anantharaman K."/>
            <person name="Brown C.T."/>
            <person name="Hug L.A."/>
            <person name="Sharon I."/>
            <person name="Castelle C.J."/>
            <person name="Probst A.J."/>
            <person name="Thomas B.C."/>
            <person name="Singh A."/>
            <person name="Wilkins M.J."/>
            <person name="Karaoz U."/>
            <person name="Brodie E.L."/>
            <person name="Williams K.H."/>
            <person name="Hubbard S.S."/>
            <person name="Banfield J.F."/>
        </authorList>
    </citation>
    <scope>NUCLEOTIDE SEQUENCE [LARGE SCALE GENOMIC DNA]</scope>
</reference>
<comment type="subcellular location">
    <subcellularLocation>
        <location evidence="1">Endomembrane system</location>
        <topology evidence="1">Multi-pass membrane protein</topology>
    </subcellularLocation>
</comment>
<evidence type="ECO:0000256" key="1">
    <source>
        <dbReference type="ARBA" id="ARBA00004127"/>
    </source>
</evidence>
<evidence type="ECO:0000256" key="2">
    <source>
        <dbReference type="ARBA" id="ARBA00022692"/>
    </source>
</evidence>
<evidence type="ECO:0000256" key="5">
    <source>
        <dbReference type="SAM" id="Phobius"/>
    </source>
</evidence>
<proteinExistence type="predicted"/>
<dbReference type="GO" id="GO:0016020">
    <property type="term" value="C:membrane"/>
    <property type="evidence" value="ECO:0007669"/>
    <property type="project" value="InterPro"/>
</dbReference>
<dbReference type="GO" id="GO:0012505">
    <property type="term" value="C:endomembrane system"/>
    <property type="evidence" value="ECO:0007669"/>
    <property type="project" value="UniProtKB-SubCell"/>
</dbReference>
<comment type="caution">
    <text evidence="6">The sequence shown here is derived from an EMBL/GenBank/DDBJ whole genome shotgun (WGS) entry which is preliminary data.</text>
</comment>
<dbReference type="SMART" id="SM00730">
    <property type="entry name" value="PSN"/>
    <property type="match status" value="1"/>
</dbReference>
<keyword evidence="2 5" id="KW-0812">Transmembrane</keyword>
<feature type="transmembrane region" description="Helical" evidence="5">
    <location>
        <begin position="43"/>
        <end position="63"/>
    </location>
</feature>
<dbReference type="EMBL" id="MGJL01000028">
    <property type="protein sequence ID" value="OGN07179.1"/>
    <property type="molecule type" value="Genomic_DNA"/>
</dbReference>
<dbReference type="Proteomes" id="UP000178023">
    <property type="component" value="Unassembled WGS sequence"/>
</dbReference>
<name>A0A1F8F4J1_9BACT</name>
<organism evidence="6 7">
    <name type="scientific">Candidatus Yanofskybacteria bacterium RIFCSPHIGHO2_01_FULL_45_42</name>
    <dbReference type="NCBI Taxonomy" id="1802671"/>
    <lineage>
        <taxon>Bacteria</taxon>
        <taxon>Candidatus Yanofskyibacteriota</taxon>
    </lineage>
</organism>
<dbReference type="InterPro" id="IPR006639">
    <property type="entry name" value="Preselin/SPP"/>
</dbReference>
<feature type="transmembrane region" description="Helical" evidence="5">
    <location>
        <begin position="12"/>
        <end position="31"/>
    </location>
</feature>
<sequence>MKIRLDLFAKEAVLFFFTLAIGIYSAYRYSLETAVKTERQLHFSPGDILFSIIFLSLFFIIFTRFKKAAKYSFRIFLILLIFFGAQAVLGVVFGPPLDNLLSLAILLLYLFMPNILVQDIAVAFAIGGISSVFGISIMPGIAAVLLVALSVYDIVAVYKTKHMIALAKEMVSSGAIFGFIIPADWKDFFFSRHEAHVGERFMILGSGDVGLPLILSASVATTSLSDAVVVALFSIAGLFVTHLLFVTQEGKRRPMAALPPIATMTVIGYLVTILF</sequence>
<evidence type="ECO:0000313" key="7">
    <source>
        <dbReference type="Proteomes" id="UP000178023"/>
    </source>
</evidence>
<protein>
    <submittedName>
        <fullName evidence="6">Uncharacterized protein</fullName>
    </submittedName>
</protein>
<dbReference type="Pfam" id="PF06550">
    <property type="entry name" value="SPP"/>
    <property type="match status" value="1"/>
</dbReference>
<keyword evidence="4 5" id="KW-0472">Membrane</keyword>
<dbReference type="GO" id="GO:0042500">
    <property type="term" value="F:aspartic endopeptidase activity, intramembrane cleaving"/>
    <property type="evidence" value="ECO:0007669"/>
    <property type="project" value="InterPro"/>
</dbReference>
<feature type="transmembrane region" description="Helical" evidence="5">
    <location>
        <begin position="163"/>
        <end position="181"/>
    </location>
</feature>
<gene>
    <name evidence="6" type="ORF">A2750_00015</name>
</gene>
<evidence type="ECO:0000256" key="4">
    <source>
        <dbReference type="ARBA" id="ARBA00023136"/>
    </source>
</evidence>
<feature type="transmembrane region" description="Helical" evidence="5">
    <location>
        <begin position="227"/>
        <end position="245"/>
    </location>
</feature>
<feature type="transmembrane region" description="Helical" evidence="5">
    <location>
        <begin position="124"/>
        <end position="151"/>
    </location>
</feature>
<keyword evidence="3 5" id="KW-1133">Transmembrane helix</keyword>
<accession>A0A1F8F4J1</accession>
<evidence type="ECO:0000313" key="6">
    <source>
        <dbReference type="EMBL" id="OGN07179.1"/>
    </source>
</evidence>
<dbReference type="InterPro" id="IPR010545">
    <property type="entry name" value="SPP"/>
</dbReference>
<evidence type="ECO:0000256" key="3">
    <source>
        <dbReference type="ARBA" id="ARBA00022989"/>
    </source>
</evidence>
<feature type="transmembrane region" description="Helical" evidence="5">
    <location>
        <begin position="75"/>
        <end position="94"/>
    </location>
</feature>
<dbReference type="AlphaFoldDB" id="A0A1F8F4J1"/>
<feature type="transmembrane region" description="Helical" evidence="5">
    <location>
        <begin position="257"/>
        <end position="274"/>
    </location>
</feature>